<accession>A0A1X0QQM0</accession>
<dbReference type="EMBL" id="KV922078">
    <property type="protein sequence ID" value="ORE02044.1"/>
    <property type="molecule type" value="Genomic_DNA"/>
</dbReference>
<proteinExistence type="predicted"/>
<dbReference type="VEuPathDB" id="FungiDB:BCV72DRAFT_235396"/>
<evidence type="ECO:0000313" key="2">
    <source>
        <dbReference type="EMBL" id="ORE02044.1"/>
    </source>
</evidence>
<dbReference type="Proteomes" id="UP000242414">
    <property type="component" value="Unassembled WGS sequence"/>
</dbReference>
<gene>
    <name evidence="2" type="ORF">BCV72DRAFT_235396</name>
</gene>
<name>A0A1X0QQM0_RHIZD</name>
<dbReference type="OrthoDB" id="2285316at2759"/>
<organism evidence="2">
    <name type="scientific">Rhizopus microsporus var. microsporus</name>
    <dbReference type="NCBI Taxonomy" id="86635"/>
    <lineage>
        <taxon>Eukaryota</taxon>
        <taxon>Fungi</taxon>
        <taxon>Fungi incertae sedis</taxon>
        <taxon>Mucoromycota</taxon>
        <taxon>Mucoromycotina</taxon>
        <taxon>Mucoromycetes</taxon>
        <taxon>Mucorales</taxon>
        <taxon>Mucorineae</taxon>
        <taxon>Rhizopodaceae</taxon>
        <taxon>Rhizopus</taxon>
    </lineage>
</organism>
<feature type="region of interest" description="Disordered" evidence="1">
    <location>
        <begin position="1"/>
        <end position="25"/>
    </location>
</feature>
<protein>
    <submittedName>
        <fullName evidence="2">Uncharacterized protein</fullName>
    </submittedName>
</protein>
<reference evidence="2" key="1">
    <citation type="journal article" date="2016" name="Proc. Natl. Acad. Sci. U.S.A.">
        <title>Lipid metabolic changes in an early divergent fungus govern the establishment of a mutualistic symbiosis with endobacteria.</title>
        <authorList>
            <person name="Lastovetsky O.A."/>
            <person name="Gaspar M.L."/>
            <person name="Mondo S.J."/>
            <person name="LaButti K.M."/>
            <person name="Sandor L."/>
            <person name="Grigoriev I.V."/>
            <person name="Henry S.A."/>
            <person name="Pawlowska T.E."/>
        </authorList>
    </citation>
    <scope>NUCLEOTIDE SEQUENCE [LARGE SCALE GENOMIC DNA]</scope>
    <source>
        <strain evidence="2">ATCC 52814</strain>
    </source>
</reference>
<dbReference type="AlphaFoldDB" id="A0A1X0QQM0"/>
<feature type="compositionally biased region" description="Basic and acidic residues" evidence="1">
    <location>
        <begin position="1"/>
        <end position="11"/>
    </location>
</feature>
<sequence>MARPELLDSKSADSVNNKIPALSHGDHHLRSGRVLRDFVDIQPRAIPNNERKMKSDALGIEQERLNIKAMHSSTSPTFSNKLPKATTFAYEFKKIMTKKNKREETGLKKNKMKGEKKAEFISPLDLSPDRFIPLQNETDFVIPLVSRKSVMNDPVKRLGTQLDLM</sequence>
<evidence type="ECO:0000256" key="1">
    <source>
        <dbReference type="SAM" id="MobiDB-lite"/>
    </source>
</evidence>